<dbReference type="GO" id="GO:0005829">
    <property type="term" value="C:cytosol"/>
    <property type="evidence" value="ECO:0007669"/>
    <property type="project" value="TreeGrafter"/>
</dbReference>
<dbReference type="SFLD" id="SFLDS00003">
    <property type="entry name" value="Haloacid_Dehalogenase"/>
    <property type="match status" value="1"/>
</dbReference>
<dbReference type="PANTHER" id="PTHR43434:SF1">
    <property type="entry name" value="PHOSPHOGLYCOLATE PHOSPHATASE"/>
    <property type="match status" value="1"/>
</dbReference>
<dbReference type="OrthoDB" id="9807630at2"/>
<keyword evidence="2" id="KW-1185">Reference proteome</keyword>
<dbReference type="InterPro" id="IPR036412">
    <property type="entry name" value="HAD-like_sf"/>
</dbReference>
<sequence length="224" mass="25232">MMIKAVVFDLDGTLLNTLEALSYCMSLTMEHFGLKKIDKEHTRYFVGEGARKFVDRSLIYNGDKELKLANEAYKVYDEIFARDCLKDVKPYDGIMELLSDLKNLDIKTVVLSNKSQSGVEKNIHTIIGEGVFDFIYGERPGIPKKPDPTALNLIIKELGFSKDEILYVGDTATDMKTALGAGVTSIGVLWGFRDENELRENKADYIVKSPCEILEIIKEYKALS</sequence>
<dbReference type="SFLD" id="SFLDG01135">
    <property type="entry name" value="C1.5.6:_HAD__Beta-PGM__Phospha"/>
    <property type="match status" value="1"/>
</dbReference>
<evidence type="ECO:0000313" key="2">
    <source>
        <dbReference type="Proteomes" id="UP000070394"/>
    </source>
</evidence>
<gene>
    <name evidence="1" type="ORF">HMPREF1866_00819</name>
</gene>
<evidence type="ECO:0000313" key="1">
    <source>
        <dbReference type="EMBL" id="KXB60036.1"/>
    </source>
</evidence>
<dbReference type="SFLD" id="SFLDG01129">
    <property type="entry name" value="C1.5:_HAD__Beta-PGM__Phosphata"/>
    <property type="match status" value="1"/>
</dbReference>
<dbReference type="InterPro" id="IPR006439">
    <property type="entry name" value="HAD-SF_hydro_IA"/>
</dbReference>
<protein>
    <submittedName>
        <fullName evidence="1">HAD hydrolase, family IA, variant 1</fullName>
    </submittedName>
</protein>
<name>A0A133ZX74_9FIRM</name>
<accession>A0A133ZX74</accession>
<dbReference type="Pfam" id="PF13419">
    <property type="entry name" value="HAD_2"/>
    <property type="match status" value="1"/>
</dbReference>
<dbReference type="PANTHER" id="PTHR43434">
    <property type="entry name" value="PHOSPHOGLYCOLATE PHOSPHATASE"/>
    <property type="match status" value="1"/>
</dbReference>
<dbReference type="STRING" id="467210.HMPREF1866_00819"/>
<dbReference type="GO" id="GO:0006281">
    <property type="term" value="P:DNA repair"/>
    <property type="evidence" value="ECO:0007669"/>
    <property type="project" value="TreeGrafter"/>
</dbReference>
<proteinExistence type="predicted"/>
<dbReference type="PROSITE" id="PS01228">
    <property type="entry name" value="COF_1"/>
    <property type="match status" value="1"/>
</dbReference>
<dbReference type="NCBIfam" id="TIGR01549">
    <property type="entry name" value="HAD-SF-IA-v1"/>
    <property type="match status" value="1"/>
</dbReference>
<dbReference type="InterPro" id="IPR023214">
    <property type="entry name" value="HAD_sf"/>
</dbReference>
<dbReference type="InterPro" id="IPR041492">
    <property type="entry name" value="HAD_2"/>
</dbReference>
<dbReference type="EMBL" id="LSDA01000020">
    <property type="protein sequence ID" value="KXB60036.1"/>
    <property type="molecule type" value="Genomic_DNA"/>
</dbReference>
<dbReference type="GO" id="GO:0008967">
    <property type="term" value="F:phosphoglycolate phosphatase activity"/>
    <property type="evidence" value="ECO:0007669"/>
    <property type="project" value="TreeGrafter"/>
</dbReference>
<keyword evidence="1" id="KW-0378">Hydrolase</keyword>
<dbReference type="SUPFAM" id="SSF56784">
    <property type="entry name" value="HAD-like"/>
    <property type="match status" value="1"/>
</dbReference>
<dbReference type="Proteomes" id="UP000070394">
    <property type="component" value="Unassembled WGS sequence"/>
</dbReference>
<dbReference type="PRINTS" id="PR00413">
    <property type="entry name" value="HADHALOGNASE"/>
</dbReference>
<dbReference type="RefSeq" id="WP_060930720.1">
    <property type="nucleotide sequence ID" value="NZ_KQ959781.1"/>
</dbReference>
<dbReference type="Gene3D" id="3.40.50.1000">
    <property type="entry name" value="HAD superfamily/HAD-like"/>
    <property type="match status" value="1"/>
</dbReference>
<organism evidence="1 2">
    <name type="scientific">Lachnoanaerobaculum saburreum</name>
    <dbReference type="NCBI Taxonomy" id="467210"/>
    <lineage>
        <taxon>Bacteria</taxon>
        <taxon>Bacillati</taxon>
        <taxon>Bacillota</taxon>
        <taxon>Clostridia</taxon>
        <taxon>Lachnospirales</taxon>
        <taxon>Lachnospiraceae</taxon>
        <taxon>Lachnoanaerobaculum</taxon>
    </lineage>
</organism>
<dbReference type="Gene3D" id="1.10.150.240">
    <property type="entry name" value="Putative phosphatase, domain 2"/>
    <property type="match status" value="1"/>
</dbReference>
<dbReference type="PATRIC" id="fig|467210.3.peg.808"/>
<comment type="caution">
    <text evidence="1">The sequence shown here is derived from an EMBL/GenBank/DDBJ whole genome shotgun (WGS) entry which is preliminary data.</text>
</comment>
<dbReference type="InterPro" id="IPR023198">
    <property type="entry name" value="PGP-like_dom2"/>
</dbReference>
<reference evidence="2" key="1">
    <citation type="submission" date="2016-01" db="EMBL/GenBank/DDBJ databases">
        <authorList>
            <person name="Mitreva M."/>
            <person name="Pepin K.H."/>
            <person name="Mihindukulasuriya K.A."/>
            <person name="Fulton R."/>
            <person name="Fronick C."/>
            <person name="O'Laughlin M."/>
            <person name="Miner T."/>
            <person name="Herter B."/>
            <person name="Rosa B.A."/>
            <person name="Cordes M."/>
            <person name="Tomlinson C."/>
            <person name="Wollam A."/>
            <person name="Palsikar V.B."/>
            <person name="Mardis E.R."/>
            <person name="Wilson R.K."/>
        </authorList>
    </citation>
    <scope>NUCLEOTIDE SEQUENCE [LARGE SCALE GENOMIC DNA]</scope>
    <source>
        <strain evidence="2">DNF00896</strain>
    </source>
</reference>
<dbReference type="InterPro" id="IPR050155">
    <property type="entry name" value="HAD-like_hydrolase_sf"/>
</dbReference>
<dbReference type="AlphaFoldDB" id="A0A133ZX74"/>